<evidence type="ECO:0000259" key="3">
    <source>
        <dbReference type="PROSITE" id="PS51677"/>
    </source>
</evidence>
<feature type="domain" description="NodB homology" evidence="3">
    <location>
        <begin position="218"/>
        <end position="396"/>
    </location>
</feature>
<dbReference type="SUPFAM" id="SSF88713">
    <property type="entry name" value="Glycoside hydrolase/deacetylase"/>
    <property type="match status" value="1"/>
</dbReference>
<dbReference type="Pfam" id="PF01522">
    <property type="entry name" value="Polysacc_deac_1"/>
    <property type="match status" value="1"/>
</dbReference>
<dbReference type="InterPro" id="IPR036366">
    <property type="entry name" value="PGBDSf"/>
</dbReference>
<feature type="region of interest" description="Disordered" evidence="1">
    <location>
        <begin position="107"/>
        <end position="186"/>
    </location>
</feature>
<dbReference type="InterPro" id="IPR050248">
    <property type="entry name" value="Polysacc_deacetylase_ArnD"/>
</dbReference>
<feature type="signal peptide" evidence="2">
    <location>
        <begin position="1"/>
        <end position="20"/>
    </location>
</feature>
<keyword evidence="2" id="KW-0732">Signal</keyword>
<dbReference type="RefSeq" id="WP_209464969.1">
    <property type="nucleotide sequence ID" value="NZ_JAGGLG010000001.1"/>
</dbReference>
<dbReference type="Gene3D" id="3.20.20.370">
    <property type="entry name" value="Glycoside hydrolase/deacetylase"/>
    <property type="match status" value="1"/>
</dbReference>
<dbReference type="PANTHER" id="PTHR10587">
    <property type="entry name" value="GLYCOSYL TRANSFERASE-RELATED"/>
    <property type="match status" value="1"/>
</dbReference>
<gene>
    <name evidence="4" type="ORF">J2Z79_000200</name>
</gene>
<protein>
    <submittedName>
        <fullName evidence="4">Peptidoglycan/xylan/chitin deacetylase (PgdA/CDA1 family)</fullName>
    </submittedName>
</protein>
<feature type="compositionally biased region" description="Polar residues" evidence="1">
    <location>
        <begin position="160"/>
        <end position="178"/>
    </location>
</feature>
<evidence type="ECO:0000256" key="2">
    <source>
        <dbReference type="SAM" id="SignalP"/>
    </source>
</evidence>
<dbReference type="InterPro" id="IPR002509">
    <property type="entry name" value="NODB_dom"/>
</dbReference>
<dbReference type="Proteomes" id="UP001519289">
    <property type="component" value="Unassembled WGS sequence"/>
</dbReference>
<evidence type="ECO:0000313" key="5">
    <source>
        <dbReference type="Proteomes" id="UP001519289"/>
    </source>
</evidence>
<organism evidence="4 5">
    <name type="scientific">Symbiobacterium terraclitae</name>
    <dbReference type="NCBI Taxonomy" id="557451"/>
    <lineage>
        <taxon>Bacteria</taxon>
        <taxon>Bacillati</taxon>
        <taxon>Bacillota</taxon>
        <taxon>Clostridia</taxon>
        <taxon>Eubacteriales</taxon>
        <taxon>Symbiobacteriaceae</taxon>
        <taxon>Symbiobacterium</taxon>
    </lineage>
</organism>
<evidence type="ECO:0000313" key="4">
    <source>
        <dbReference type="EMBL" id="MBP2016827.1"/>
    </source>
</evidence>
<dbReference type="EMBL" id="JAGGLG010000001">
    <property type="protein sequence ID" value="MBP2016827.1"/>
    <property type="molecule type" value="Genomic_DNA"/>
</dbReference>
<sequence>MKYPSVLVALALLAALPASAIAYRLLPEERLAEVVQVRALRYGDTGEAVAALQELLHARGFDPGPVDGIFGPLTEAAVKAAQRHFGLEVDGLAGRLTIGALRAQVPTGARAGADSDGTGAWGEDLDAGSTQVGESVSRAQAAAGRPPRVSIDRADAGDSRPTTTAVGTTQEGARSNAGTVLPADGAEGPGPIRAESGLLIYQAASGDQSGVAPAAPAGEVALTFHHLPAPEALDALLVLLEEAEVHATFFVTGEEALARPADLRRIRSAGHAIGSLGYREVDMRRMSPADAREELRRASQAIRDAAGAAPELFRPPLGRFDRRLVALAEEEGMRVLLWSNAALFLEPDTRPQRLAELAGRALYSGAVLMLPLDEPAGLAAVAPLLDRARAAGYRVAPLERIEPPKGVALSTITAR</sequence>
<dbReference type="PANTHER" id="PTHR10587:SF137">
    <property type="entry name" value="4-DEOXY-4-FORMAMIDO-L-ARABINOSE-PHOSPHOUNDECAPRENOL DEFORMYLASE ARND-RELATED"/>
    <property type="match status" value="1"/>
</dbReference>
<dbReference type="SUPFAM" id="SSF47090">
    <property type="entry name" value="PGBD-like"/>
    <property type="match status" value="1"/>
</dbReference>
<comment type="caution">
    <text evidence="4">The sequence shown here is derived from an EMBL/GenBank/DDBJ whole genome shotgun (WGS) entry which is preliminary data.</text>
</comment>
<dbReference type="InterPro" id="IPR036365">
    <property type="entry name" value="PGBD-like_sf"/>
</dbReference>
<dbReference type="InterPro" id="IPR011330">
    <property type="entry name" value="Glyco_hydro/deAcase_b/a-brl"/>
</dbReference>
<dbReference type="InterPro" id="IPR002477">
    <property type="entry name" value="Peptidoglycan-bd-like"/>
</dbReference>
<evidence type="ECO:0000256" key="1">
    <source>
        <dbReference type="SAM" id="MobiDB-lite"/>
    </source>
</evidence>
<name>A0ABS4JMQ9_9FIRM</name>
<dbReference type="PROSITE" id="PS51677">
    <property type="entry name" value="NODB"/>
    <property type="match status" value="1"/>
</dbReference>
<feature type="chain" id="PRO_5047094053" evidence="2">
    <location>
        <begin position="21"/>
        <end position="415"/>
    </location>
</feature>
<feature type="compositionally biased region" description="Polar residues" evidence="1">
    <location>
        <begin position="128"/>
        <end position="138"/>
    </location>
</feature>
<dbReference type="CDD" id="cd10917">
    <property type="entry name" value="CE4_NodB_like_6s_7s"/>
    <property type="match status" value="1"/>
</dbReference>
<dbReference type="Pfam" id="PF01471">
    <property type="entry name" value="PG_binding_1"/>
    <property type="match status" value="1"/>
</dbReference>
<dbReference type="Gene3D" id="1.10.101.10">
    <property type="entry name" value="PGBD-like superfamily/PGBD"/>
    <property type="match status" value="1"/>
</dbReference>
<proteinExistence type="predicted"/>
<accession>A0ABS4JMQ9</accession>
<keyword evidence="5" id="KW-1185">Reference proteome</keyword>
<reference evidence="4 5" key="1">
    <citation type="submission" date="2021-03" db="EMBL/GenBank/DDBJ databases">
        <title>Genomic Encyclopedia of Type Strains, Phase IV (KMG-IV): sequencing the most valuable type-strain genomes for metagenomic binning, comparative biology and taxonomic classification.</title>
        <authorList>
            <person name="Goeker M."/>
        </authorList>
    </citation>
    <scope>NUCLEOTIDE SEQUENCE [LARGE SCALE GENOMIC DNA]</scope>
    <source>
        <strain evidence="4 5">DSM 27138</strain>
    </source>
</reference>